<organism evidence="2 3">
    <name type="scientific">Lacrimispora algidixylanolytica</name>
    <dbReference type="NCBI Taxonomy" id="94868"/>
    <lineage>
        <taxon>Bacteria</taxon>
        <taxon>Bacillati</taxon>
        <taxon>Bacillota</taxon>
        <taxon>Clostridia</taxon>
        <taxon>Lachnospirales</taxon>
        <taxon>Lachnospiraceae</taxon>
        <taxon>Lacrimispora</taxon>
    </lineage>
</organism>
<keyword evidence="3" id="KW-1185">Reference proteome</keyword>
<proteinExistence type="predicted"/>
<dbReference type="GO" id="GO:0046872">
    <property type="term" value="F:metal ion binding"/>
    <property type="evidence" value="ECO:0007669"/>
    <property type="project" value="InterPro"/>
</dbReference>
<name>A0A419T3J6_9FIRM</name>
<comment type="caution">
    <text evidence="2">The sequence shown here is derived from an EMBL/GenBank/DDBJ whole genome shotgun (WGS) entry which is preliminary data.</text>
</comment>
<reference evidence="2 3" key="1">
    <citation type="submission" date="2016-08" db="EMBL/GenBank/DDBJ databases">
        <title>A new outlook on sporulation: Clostridium algidixylanolyticum.</title>
        <authorList>
            <person name="Poppleton D.I."/>
            <person name="Gribaldo S."/>
        </authorList>
    </citation>
    <scope>NUCLEOTIDE SEQUENCE [LARGE SCALE GENOMIC DNA]</scope>
    <source>
        <strain evidence="2 3">SPL73</strain>
    </source>
</reference>
<dbReference type="PANTHER" id="PTHR43016">
    <property type="entry name" value="PRESEQUENCE PROTEASE"/>
    <property type="match status" value="1"/>
</dbReference>
<dbReference type="Pfam" id="PF00675">
    <property type="entry name" value="Peptidase_M16"/>
    <property type="match status" value="1"/>
</dbReference>
<dbReference type="SMART" id="SM01264">
    <property type="entry name" value="M16C_associated"/>
    <property type="match status" value="1"/>
</dbReference>
<dbReference type="SUPFAM" id="SSF63411">
    <property type="entry name" value="LuxS/MPP-like metallohydrolase"/>
    <property type="match status" value="4"/>
</dbReference>
<evidence type="ECO:0000313" key="3">
    <source>
        <dbReference type="Proteomes" id="UP000284277"/>
    </source>
</evidence>
<dbReference type="InterPro" id="IPR011249">
    <property type="entry name" value="Metalloenz_LuxS/M16"/>
</dbReference>
<dbReference type="InterPro" id="IPR013578">
    <property type="entry name" value="Peptidase_M16C_assoc"/>
</dbReference>
<accession>A0A419T3J6</accession>
<sequence length="974" mass="110151">MYDMKNLNAYELVEEKEIKEIQATGSVLRHKKSGARVFMVSCEDDNKVFSIGFRTPPSDSTGVAHILEHSVLCGSDNFPVKDPFVELVKGSLNTFLNAMTYPDKTVYPVASCNEKDFQNLMNVYMDAVLHPNIYNEPKIFMQEGWHHEMETPESDVIYNGVVYNEMKGAFSSPEEVLDRFTRKVLFPDSCYGQESGGDPSFIPNLTYDGFLDFHRKYYHPSNSYIYLYGDMDMEEKLNWLDKEYLSHYDEISIDSRIVSQKAFEKPVEAETFYSITEGESLENATYLSLNTVLGNNLDKKHYLAFQILEYTLLDAPGAPLKQALIDAGIGQDILGGYDSGILQPYFSIVAKNANSDQKGEFLAIIKGTLRKLADEGINRKSLKAGMNYYEFRYREADYGSAPKGLMYGLQCMDSWLYDGDPMMHLEYQDTFDYLKKVVDEGYFEQLIREYLLDNPFEAVLTVSPQKNLTAKEDEKTAKKLAAYKASLSPEEITHLVEQTHALREYQETPSAQEDLEKIPMLSREDISRESEELIWEEKEEHGVKVIHHNMFTSGIGYLKVMFDTSAVPAEDLSYVGFLKSLLGYVNTENFTYSDLTSEIHLNSGGVGFSVTSYPDLKTPGQFNGYFIASARVLYDKLDFGFSILAEILTRSILDDEKRLGEVISETRSRARMKLEGACHSAAVARATSYFSATSSYNDMTGGIGYYEFLEQLEKDYAKDKQAVIQRFKAVMEKLFTTKNMLVSYTSDEEGYTRLPEAMKQLTSVLPEGDGTSYPFAYQKGNRNEGFATASQVNYVARCGSFLDSGLKYTGALKILKVILSYDYLWINIRVKGGAYGCMSGFGRSGEGYFASYRDPNLRETNQIYEGVVSYLENFQVEDRDMTKYVIGTVSDMDVPNPPSSKGNRGLSAYLSGVDQEMMAREREEVLNATQEDIRSLAPLVKAVLNTGSLCVIGNEDRIAVDKEFFLETKNLFHS</sequence>
<dbReference type="Pfam" id="PF22516">
    <property type="entry name" value="PreP_C"/>
    <property type="match status" value="1"/>
</dbReference>
<evidence type="ECO:0000259" key="1">
    <source>
        <dbReference type="SMART" id="SM01264"/>
    </source>
</evidence>
<dbReference type="GO" id="GO:0004222">
    <property type="term" value="F:metalloendopeptidase activity"/>
    <property type="evidence" value="ECO:0007669"/>
    <property type="project" value="TreeGrafter"/>
</dbReference>
<dbReference type="Pfam" id="PF08367">
    <property type="entry name" value="M16C_assoc"/>
    <property type="match status" value="1"/>
</dbReference>
<evidence type="ECO:0000313" key="2">
    <source>
        <dbReference type="EMBL" id="RKD32127.1"/>
    </source>
</evidence>
<dbReference type="InterPro" id="IPR055130">
    <property type="entry name" value="PreP_C"/>
</dbReference>
<dbReference type="PANTHER" id="PTHR43016:SF13">
    <property type="entry name" value="PRESEQUENCE PROTEASE, MITOCHONDRIAL"/>
    <property type="match status" value="1"/>
</dbReference>
<dbReference type="InterPro" id="IPR011765">
    <property type="entry name" value="Pept_M16_N"/>
</dbReference>
<dbReference type="Pfam" id="PF05193">
    <property type="entry name" value="Peptidase_M16_C"/>
    <property type="match status" value="1"/>
</dbReference>
<dbReference type="Proteomes" id="UP000284277">
    <property type="component" value="Unassembled WGS sequence"/>
</dbReference>
<dbReference type="Gene3D" id="3.30.830.10">
    <property type="entry name" value="Metalloenzyme, LuxS/M16 peptidase-like"/>
    <property type="match status" value="4"/>
</dbReference>
<gene>
    <name evidence="2" type="ORF">BET01_17710</name>
</gene>
<dbReference type="RefSeq" id="WP_120196516.1">
    <property type="nucleotide sequence ID" value="NZ_MCIA01000013.1"/>
</dbReference>
<dbReference type="InterPro" id="IPR007863">
    <property type="entry name" value="Peptidase_M16_C"/>
</dbReference>
<dbReference type="AlphaFoldDB" id="A0A419T3J6"/>
<protein>
    <submittedName>
        <fullName evidence="2">Peptidase M16</fullName>
    </submittedName>
</protein>
<dbReference type="OrthoDB" id="9762027at2"/>
<feature type="domain" description="Peptidase M16C associated" evidence="1">
    <location>
        <begin position="462"/>
        <end position="712"/>
    </location>
</feature>
<dbReference type="FunFam" id="3.30.830.10:FF:000034">
    <property type="entry name" value="presequence protease 1, chloroplastic/mitochondrial"/>
    <property type="match status" value="1"/>
</dbReference>
<dbReference type="GO" id="GO:0016485">
    <property type="term" value="P:protein processing"/>
    <property type="evidence" value="ECO:0007669"/>
    <property type="project" value="TreeGrafter"/>
</dbReference>
<dbReference type="EMBL" id="MCIA01000013">
    <property type="protein sequence ID" value="RKD32127.1"/>
    <property type="molecule type" value="Genomic_DNA"/>
</dbReference>